<gene>
    <name evidence="2" type="ORF">C0Q70_03633</name>
</gene>
<reference evidence="2 3" key="1">
    <citation type="submission" date="2018-04" db="EMBL/GenBank/DDBJ databases">
        <title>The genome of golden apple snail Pomacea canaliculata provides insight into stress tolerance and invasive adaptation.</title>
        <authorList>
            <person name="Liu C."/>
            <person name="Liu B."/>
            <person name="Ren Y."/>
            <person name="Zhang Y."/>
            <person name="Wang H."/>
            <person name="Li S."/>
            <person name="Jiang F."/>
            <person name="Yin L."/>
            <person name="Zhang G."/>
            <person name="Qian W."/>
            <person name="Fan W."/>
        </authorList>
    </citation>
    <scope>NUCLEOTIDE SEQUENCE [LARGE SCALE GENOMIC DNA]</scope>
    <source>
        <strain evidence="2">SZHN2017</strain>
        <tissue evidence="2">Muscle</tissue>
    </source>
</reference>
<feature type="region of interest" description="Disordered" evidence="1">
    <location>
        <begin position="71"/>
        <end position="94"/>
    </location>
</feature>
<accession>A0A2T7PTD4</accession>
<evidence type="ECO:0000313" key="2">
    <source>
        <dbReference type="EMBL" id="PVD36647.1"/>
    </source>
</evidence>
<keyword evidence="3" id="KW-1185">Reference proteome</keyword>
<dbReference type="AlphaFoldDB" id="A0A2T7PTD4"/>
<evidence type="ECO:0000313" key="3">
    <source>
        <dbReference type="Proteomes" id="UP000245119"/>
    </source>
</evidence>
<protein>
    <submittedName>
        <fullName evidence="2">Uncharacterized protein</fullName>
    </submittedName>
</protein>
<organism evidence="2 3">
    <name type="scientific">Pomacea canaliculata</name>
    <name type="common">Golden apple snail</name>
    <dbReference type="NCBI Taxonomy" id="400727"/>
    <lineage>
        <taxon>Eukaryota</taxon>
        <taxon>Metazoa</taxon>
        <taxon>Spiralia</taxon>
        <taxon>Lophotrochozoa</taxon>
        <taxon>Mollusca</taxon>
        <taxon>Gastropoda</taxon>
        <taxon>Caenogastropoda</taxon>
        <taxon>Architaenioglossa</taxon>
        <taxon>Ampullarioidea</taxon>
        <taxon>Ampullariidae</taxon>
        <taxon>Pomacea</taxon>
    </lineage>
</organism>
<dbReference type="Proteomes" id="UP000245119">
    <property type="component" value="Linkage Group LG2"/>
</dbReference>
<dbReference type="OrthoDB" id="5915660at2759"/>
<sequence length="94" mass="10456">MSQASAASCTPPNLMSQDTFQTLWDSLGEINENGGYTQVVSRDMNFHFVNDDEEENIASIQIDRYHLYPGKPGMGSPSNSITDIEQAHQKAYTL</sequence>
<dbReference type="EMBL" id="PZQS01000002">
    <property type="protein sequence ID" value="PVD36647.1"/>
    <property type="molecule type" value="Genomic_DNA"/>
</dbReference>
<proteinExistence type="predicted"/>
<evidence type="ECO:0000256" key="1">
    <source>
        <dbReference type="SAM" id="MobiDB-lite"/>
    </source>
</evidence>
<comment type="caution">
    <text evidence="2">The sequence shown here is derived from an EMBL/GenBank/DDBJ whole genome shotgun (WGS) entry which is preliminary data.</text>
</comment>
<name>A0A2T7PTD4_POMCA</name>